<reference evidence="7 8" key="1">
    <citation type="submission" date="2019-02" db="EMBL/GenBank/DDBJ databases">
        <title>Genome sequencing of the rare red list fungi Antrodiella citrinella (Flaviporus citrinellus).</title>
        <authorList>
            <person name="Buettner E."/>
            <person name="Kellner H."/>
        </authorList>
    </citation>
    <scope>NUCLEOTIDE SEQUENCE [LARGE SCALE GENOMIC DNA]</scope>
    <source>
        <strain evidence="7 8">DSM 108506</strain>
    </source>
</reference>
<dbReference type="FunFam" id="1.10.8.60:FF:000159">
    <property type="entry name" value="p-loop containing nucleoside triphosphate hydrolase protein"/>
    <property type="match status" value="1"/>
</dbReference>
<dbReference type="CDD" id="cd00009">
    <property type="entry name" value="AAA"/>
    <property type="match status" value="2"/>
</dbReference>
<feature type="compositionally biased region" description="Polar residues" evidence="5">
    <location>
        <begin position="1200"/>
        <end position="1214"/>
    </location>
</feature>
<feature type="domain" description="AAA+ ATPase" evidence="6">
    <location>
        <begin position="464"/>
        <end position="771"/>
    </location>
</feature>
<dbReference type="InterPro" id="IPR047187">
    <property type="entry name" value="SF1_C_Upf1"/>
</dbReference>
<dbReference type="CDD" id="cd06008">
    <property type="entry name" value="NF-X1-zinc-finger"/>
    <property type="match status" value="1"/>
</dbReference>
<comment type="caution">
    <text evidence="7">The sequence shown here is derived from an EMBL/GenBank/DDBJ whole genome shotgun (WGS) entry which is preliminary data.</text>
</comment>
<dbReference type="Pfam" id="PF00004">
    <property type="entry name" value="AAA"/>
    <property type="match status" value="2"/>
</dbReference>
<dbReference type="FunFam" id="1.10.8.60:FF:000160">
    <property type="entry name" value="WGS project CABT00000000 data, contig 2.55"/>
    <property type="match status" value="1"/>
</dbReference>
<dbReference type="GO" id="GO:0004386">
    <property type="term" value="F:helicase activity"/>
    <property type="evidence" value="ECO:0007669"/>
    <property type="project" value="InterPro"/>
</dbReference>
<dbReference type="Gene3D" id="3.40.50.300">
    <property type="entry name" value="P-loop containing nucleotide triphosphate hydrolases"/>
    <property type="match status" value="5"/>
</dbReference>
<dbReference type="InterPro" id="IPR041677">
    <property type="entry name" value="DNA2/NAM7_AAA_11"/>
</dbReference>
<dbReference type="PANTHER" id="PTHR43392:SF2">
    <property type="entry name" value="AAA-TYPE ATPASE FAMILY PROTEIN _ ANKYRIN REPEAT FAMILY PROTEIN"/>
    <property type="match status" value="1"/>
</dbReference>
<dbReference type="SUPFAM" id="SSF52540">
    <property type="entry name" value="P-loop containing nucleoside triphosphate hydrolases"/>
    <property type="match status" value="4"/>
</dbReference>
<dbReference type="InterPro" id="IPR000641">
    <property type="entry name" value="CbxX/CfxQ"/>
</dbReference>
<dbReference type="FunFam" id="3.40.50.300:FF:001660">
    <property type="entry name" value="NF-X1 finger and helicase protein, putative"/>
    <property type="match status" value="1"/>
</dbReference>
<name>A0A4S4M0Q8_9APHY</name>
<dbReference type="GO" id="GO:0016887">
    <property type="term" value="F:ATP hydrolysis activity"/>
    <property type="evidence" value="ECO:0007669"/>
    <property type="project" value="InterPro"/>
</dbReference>
<dbReference type="Pfam" id="PF17866">
    <property type="entry name" value="AAA_lid_6"/>
    <property type="match status" value="1"/>
</dbReference>
<dbReference type="Gene3D" id="1.10.8.60">
    <property type="match status" value="2"/>
</dbReference>
<evidence type="ECO:0000256" key="1">
    <source>
        <dbReference type="ARBA" id="ARBA00010378"/>
    </source>
</evidence>
<dbReference type="InterPro" id="IPR041627">
    <property type="entry name" value="AAA_lid_6"/>
</dbReference>
<feature type="region of interest" description="Disordered" evidence="5">
    <location>
        <begin position="1192"/>
        <end position="1219"/>
    </location>
</feature>
<feature type="region of interest" description="Disordered" evidence="5">
    <location>
        <begin position="2076"/>
        <end position="2141"/>
    </location>
</feature>
<feature type="coiled-coil region" evidence="4">
    <location>
        <begin position="2205"/>
        <end position="2247"/>
    </location>
</feature>
<keyword evidence="2" id="KW-0547">Nucleotide-binding</keyword>
<evidence type="ECO:0000259" key="6">
    <source>
        <dbReference type="SMART" id="SM00382"/>
    </source>
</evidence>
<keyword evidence="3" id="KW-0067">ATP-binding</keyword>
<evidence type="ECO:0000256" key="5">
    <source>
        <dbReference type="SAM" id="MobiDB-lite"/>
    </source>
</evidence>
<feature type="domain" description="AAA+ ATPase" evidence="6">
    <location>
        <begin position="1846"/>
        <end position="1983"/>
    </location>
</feature>
<gene>
    <name evidence="7" type="ORF">EUX98_g9045</name>
</gene>
<dbReference type="CDD" id="cd17936">
    <property type="entry name" value="EEXXEc_NFX1"/>
    <property type="match status" value="1"/>
</dbReference>
<dbReference type="SMART" id="SM00382">
    <property type="entry name" value="AAA"/>
    <property type="match status" value="3"/>
</dbReference>
<dbReference type="PRINTS" id="PR00819">
    <property type="entry name" value="CBXCFQXSUPER"/>
</dbReference>
<dbReference type="InterPro" id="IPR003593">
    <property type="entry name" value="AAA+_ATPase"/>
</dbReference>
<dbReference type="FunFam" id="3.40.50.300:FF:000216">
    <property type="entry name" value="Type VII secretion ATPase EccA"/>
    <property type="match status" value="2"/>
</dbReference>
<evidence type="ECO:0000313" key="8">
    <source>
        <dbReference type="Proteomes" id="UP000308730"/>
    </source>
</evidence>
<protein>
    <recommendedName>
        <fullName evidence="6">AAA+ ATPase domain-containing protein</fullName>
    </recommendedName>
</protein>
<dbReference type="Proteomes" id="UP000308730">
    <property type="component" value="Unassembled WGS sequence"/>
</dbReference>
<dbReference type="InterPro" id="IPR041679">
    <property type="entry name" value="DNA2/NAM7-like_C"/>
</dbReference>
<dbReference type="Pfam" id="PF13086">
    <property type="entry name" value="AAA_11"/>
    <property type="match status" value="1"/>
</dbReference>
<evidence type="ECO:0000256" key="2">
    <source>
        <dbReference type="ARBA" id="ARBA00022741"/>
    </source>
</evidence>
<dbReference type="GO" id="GO:0005524">
    <property type="term" value="F:ATP binding"/>
    <property type="evidence" value="ECO:0007669"/>
    <property type="project" value="UniProtKB-KW"/>
</dbReference>
<evidence type="ECO:0000313" key="7">
    <source>
        <dbReference type="EMBL" id="THH17888.1"/>
    </source>
</evidence>
<dbReference type="InterPro" id="IPR027417">
    <property type="entry name" value="P-loop_NTPase"/>
</dbReference>
<comment type="similarity">
    <text evidence="1">Belongs to the CbxX/CfxQ family.</text>
</comment>
<dbReference type="PANTHER" id="PTHR43392">
    <property type="entry name" value="AAA-TYPE ATPASE FAMILY PROTEIN / ANKYRIN REPEAT FAMILY PROTEIN"/>
    <property type="match status" value="1"/>
</dbReference>
<accession>A0A4S4M0Q8</accession>
<dbReference type="CDD" id="cd18808">
    <property type="entry name" value="SF1_C_Upf1"/>
    <property type="match status" value="1"/>
</dbReference>
<feature type="domain" description="AAA+ ATPase" evidence="6">
    <location>
        <begin position="1309"/>
        <end position="1445"/>
    </location>
</feature>
<dbReference type="InterPro" id="IPR050773">
    <property type="entry name" value="CbxX/CfxQ_RuBisCO_ESX"/>
</dbReference>
<feature type="region of interest" description="Disordered" evidence="5">
    <location>
        <begin position="1236"/>
        <end position="1262"/>
    </location>
</feature>
<feature type="compositionally biased region" description="Low complexity" evidence="5">
    <location>
        <begin position="1240"/>
        <end position="1255"/>
    </location>
</feature>
<keyword evidence="8" id="KW-1185">Reference proteome</keyword>
<dbReference type="OrthoDB" id="2423195at2759"/>
<sequence length="2285" mass="255118">MDRDTLLVPSNAPLFLEGICSQGEPTICTDQLIAGKDGLASLQKAMFMDVSLSFLNGLGAQTILYFMAPELKDLAGGTYLRQIVAKIVSPPIFWRHLTEAFREHKLSDDAQRGFGWLLLNLVALPVDDAGPYRELAEDPAIVSPLHSSSHPDTRAIGRKITHIIETCGAGTPADIDLHPGGRHDNDHVDFRQINILPTADEITSKDAPFLRTAAEINAVDVGDRRSAHLDNQFRLYREDMLFELRDELQIVFGLKKGHHRGLVMDGLKFVDIYTVNGPHKFQKWGIVLQCRPDNEPWFFKKVARNVLKRRDMLVNDKKLVKHQSMTCLVVNGAVVAFPKVVRDEDYLARMPAQFVLELEGRQPTLDALCKFRGAKNIKLIQIDTAVFAYEPVLKKLQEINQMPLWRELLAWEPGVALDPPTDSPSRIILELQANPLRNLQQIVKADKPIYLDEPQAAALLSGLTQRVSLIQGPPGTGKSFIGALLAKIFHDNTSQTILVCCYTNHALNQFLEDLMDIGIPNESLVRLGGKTTPRTDPISLYNQKQKDKFTRSDWTEINALQQQIAGSSKRLRDTYNRCSHQTIPFVLLLDHLQFDHPEFFEAFRVPNSGDMQVVGSDGRKVDKTFLIREWAKGKGPGAAFASEPHIQASTAIWSMSKESRREKRAEWENTVWQEEMEKLHGHGKVYNAAQSRLEKKHAQSESGVLLRKRIIGCTTTAAAKYSDDLHAAKIDILLVEEAGEILESHVLTALGTKTKRMILIGDHQQLRPKVDNYKLTVEKGDGYDLNRSLFERLVIRKYPHQTLSKQHRMRPEISKIIRHLTYPDLVDADGTKNRPDIRGFKDNVIFFNHTHPEDENARMSNSREEGAKSSKQNTFEANIVLQVVRYLGQQGYGTDKIVILTPYLGQLHRLQEALRATTDPILSDLDSADLVRAGLLSAGAAALAKQPIRLATIDNYQGEESEIVIISLTRSNANGDIGFLYSPERLNVLLSRARDGLIMIGNAHTFVNARKPEGKELWTRLFTLLRKDGHVYDGIPIKCQRHPDREALPATPEDFDRMSPDGGCKEPCGAMLSCQLHTCPSKCHQIYDHSKMKCEKVMDDRCANGHKRTWPCHETAPITCAKCEKAAEEAERKKKAEFERQLKREAEEREHALKIAKLDEEIAKERQAGADRMMVKQRADALSQKLKDLENEKARAEQRNAGNTTPVVATSTSPEADLQPDALSEAQVDTNVNELEVSVSDPTPDSKPTTTLSPSEMKWKRQKDMEGADNVHIDEIMALTGLEDVKAQVLRIKDKIDVSKRQGTSAKDERYNISLLGNPGTGKTTVARHYAKFLTSVDILPGDAFVETTGSRLANDGVAGIKKQLEQVLTAGGGAIFIDEAYQLTGTSNFGGSQVLDFLLAEMENNVGKLVFILAGYNKQMEKFFEHNPGIPSRFPYRLQFNDYTNDELRLMLERLIEKKYSGRMKVEGGIRGLYVRVAVRRLGRGRGLDGFGNARALHNLLATISERQATRLSAQRSRGIMSDDFLFKMDDLVGPDPSRAVIDSKAWKELQLLTGLNAVKSAVQNLFDIITDNYRRELKEKEPVHMSLNRVFLGNPGTGKTTVAKLYGQVLADLGLLTSGEVIVKNPADFIESKAYMLFGGVSGGGKKNDPYKDAVIDTIVAEVQSVPGEDRCVLLLGYEPQIREMFQNVNPGLSRRFAIEDAFRFEDFSDAELLEILNLKLKKQDLDASADAKVVAIDILGRARNRPNFGNGGEIENLLGKAKNNYQSRLAKVPITQRPDDMVFHPVDFDPDFDRSEHSEKNLKELFADVVGCEKVIKKLREYQNISRVLRQRGKSARDARDLIPTNFVFKGPPGTGKTTTARKMGQVYYDMGFLSSVEVVECSASDLVAGYVGQTGEKTRQLFDKALGKVLFVDEAYRLGEGPFAKEAMDEIVGLLTQEAYAAKLIVILAGYDQEMNQLLKTNTGLSSRFPEEIVFDNLSPKHCMDILQRELSKNHVRCNALFDASSAEYERMVEMLQHLSSLSSWGNARDMKTIAKKMIRVAFNKVATTTNVDLALEAIEAVEVMATTLREHSSRSSVLPVGTSSTTGGPPLLTLSPSSPALQAPSTSYAVNTASSPPSVEEVAAAADSDDPRDPGVSQAIWTQLHADKEAAARAEQQRQEELIAAAQAADEAHLADETAKAITADLEERFRQQSEDDELKRRLEAQRLRELQARAEYEKRRRELEEIRRKEAEGRKREAQTQQKLRSMGLCVAGFRWIKQTGGYRCAGGSHFVSDGQLGL</sequence>
<dbReference type="EMBL" id="SGPM01000624">
    <property type="protein sequence ID" value="THH17888.1"/>
    <property type="molecule type" value="Genomic_DNA"/>
</dbReference>
<dbReference type="Pfam" id="PF13087">
    <property type="entry name" value="AAA_12"/>
    <property type="match status" value="1"/>
</dbReference>
<keyword evidence="4" id="KW-0175">Coiled coil</keyword>
<evidence type="ECO:0000256" key="4">
    <source>
        <dbReference type="SAM" id="Coils"/>
    </source>
</evidence>
<evidence type="ECO:0000256" key="3">
    <source>
        <dbReference type="ARBA" id="ARBA00022840"/>
    </source>
</evidence>
<proteinExistence type="inferred from homology"/>
<organism evidence="7 8">
    <name type="scientific">Antrodiella citrinella</name>
    <dbReference type="NCBI Taxonomy" id="2447956"/>
    <lineage>
        <taxon>Eukaryota</taxon>
        <taxon>Fungi</taxon>
        <taxon>Dikarya</taxon>
        <taxon>Basidiomycota</taxon>
        <taxon>Agaricomycotina</taxon>
        <taxon>Agaricomycetes</taxon>
        <taxon>Polyporales</taxon>
        <taxon>Steccherinaceae</taxon>
        <taxon>Antrodiella</taxon>
    </lineage>
</organism>
<dbReference type="InterPro" id="IPR003959">
    <property type="entry name" value="ATPase_AAA_core"/>
</dbReference>
<feature type="compositionally biased region" description="Low complexity" evidence="5">
    <location>
        <begin position="2080"/>
        <end position="2131"/>
    </location>
</feature>